<dbReference type="Pfam" id="PF13649">
    <property type="entry name" value="Methyltransf_25"/>
    <property type="match status" value="1"/>
</dbReference>
<evidence type="ECO:0000313" key="2">
    <source>
        <dbReference type="EMBL" id="GIM80494.1"/>
    </source>
</evidence>
<protein>
    <recommendedName>
        <fullName evidence="1">Methyltransferase domain-containing protein</fullName>
    </recommendedName>
</protein>
<dbReference type="CDD" id="cd02440">
    <property type="entry name" value="AdoMet_MTases"/>
    <property type="match status" value="1"/>
</dbReference>
<evidence type="ECO:0000313" key="3">
    <source>
        <dbReference type="Proteomes" id="UP000681340"/>
    </source>
</evidence>
<evidence type="ECO:0000259" key="1">
    <source>
        <dbReference type="Pfam" id="PF13649"/>
    </source>
</evidence>
<proteinExistence type="predicted"/>
<dbReference type="InterPro" id="IPR029063">
    <property type="entry name" value="SAM-dependent_MTases_sf"/>
</dbReference>
<reference evidence="2" key="1">
    <citation type="submission" date="2021-03" db="EMBL/GenBank/DDBJ databases">
        <title>Whole genome shotgun sequence of Actinoplanes auranticolor NBRC 12245.</title>
        <authorList>
            <person name="Komaki H."/>
            <person name="Tamura T."/>
        </authorList>
    </citation>
    <scope>NUCLEOTIDE SEQUENCE</scope>
    <source>
        <strain evidence="2">NBRC 12245</strain>
    </source>
</reference>
<dbReference type="SUPFAM" id="SSF53335">
    <property type="entry name" value="S-adenosyl-L-methionine-dependent methyltransferases"/>
    <property type="match status" value="1"/>
</dbReference>
<dbReference type="RefSeq" id="WP_212994852.1">
    <property type="nucleotide sequence ID" value="NZ_BAABEA010000014.1"/>
</dbReference>
<dbReference type="Proteomes" id="UP000681340">
    <property type="component" value="Unassembled WGS sequence"/>
</dbReference>
<dbReference type="InterPro" id="IPR041698">
    <property type="entry name" value="Methyltransf_25"/>
</dbReference>
<comment type="caution">
    <text evidence="2">The sequence shown here is derived from an EMBL/GenBank/DDBJ whole genome shotgun (WGS) entry which is preliminary data.</text>
</comment>
<organism evidence="2 3">
    <name type="scientific">Actinoplanes auranticolor</name>
    <dbReference type="NCBI Taxonomy" id="47988"/>
    <lineage>
        <taxon>Bacteria</taxon>
        <taxon>Bacillati</taxon>
        <taxon>Actinomycetota</taxon>
        <taxon>Actinomycetes</taxon>
        <taxon>Micromonosporales</taxon>
        <taxon>Micromonosporaceae</taxon>
        <taxon>Actinoplanes</taxon>
    </lineage>
</organism>
<gene>
    <name evidence="2" type="ORF">Aau02nite_90830</name>
</gene>
<keyword evidence="3" id="KW-1185">Reference proteome</keyword>
<name>A0A919SZD1_9ACTN</name>
<dbReference type="Gene3D" id="3.40.50.150">
    <property type="entry name" value="Vaccinia Virus protein VP39"/>
    <property type="match status" value="1"/>
</dbReference>
<sequence>MSDVYETSGEFMDVLSGPMWQMLREPVLAALGEPRSGQGPVVDMGAGTGLGTSVLAAAWPDAEILAVEPSPIQRAVLLARVASDADLSERVTVVAGDATGVPLPTPLGAVVALNMLGHLDRASRARFFSRVGRRLAPGSPLVLNVQPPATPTAIPYSTFGTVGIGRYRYEGGGSAEPQGDDTVIWSMRYRVLDDAGATVRETAVDYPWHVLSVTDLLAELDDAGLHGEADTFDVVLPEPFAVGILFALSMTMGMYSVRKLASGGDIPYR</sequence>
<dbReference type="AlphaFoldDB" id="A0A919SZD1"/>
<accession>A0A919SZD1</accession>
<dbReference type="EMBL" id="BOQL01000099">
    <property type="protein sequence ID" value="GIM80494.1"/>
    <property type="molecule type" value="Genomic_DNA"/>
</dbReference>
<feature type="domain" description="Methyltransferase" evidence="1">
    <location>
        <begin position="41"/>
        <end position="138"/>
    </location>
</feature>